<dbReference type="AlphaFoldDB" id="A0A813P3G1"/>
<evidence type="ECO:0000313" key="2">
    <source>
        <dbReference type="Proteomes" id="UP000663879"/>
    </source>
</evidence>
<comment type="caution">
    <text evidence="1">The sequence shown here is derived from an EMBL/GenBank/DDBJ whole genome shotgun (WGS) entry which is preliminary data.</text>
</comment>
<name>A0A813P3G1_9BILA</name>
<dbReference type="Proteomes" id="UP000663879">
    <property type="component" value="Unassembled WGS sequence"/>
</dbReference>
<protein>
    <submittedName>
        <fullName evidence="1">Uncharacterized protein</fullName>
    </submittedName>
</protein>
<dbReference type="EMBL" id="CAJNOC010000346">
    <property type="protein sequence ID" value="CAF0748399.1"/>
    <property type="molecule type" value="Genomic_DNA"/>
</dbReference>
<organism evidence="1 2">
    <name type="scientific">Brachionus calyciflorus</name>
    <dbReference type="NCBI Taxonomy" id="104777"/>
    <lineage>
        <taxon>Eukaryota</taxon>
        <taxon>Metazoa</taxon>
        <taxon>Spiralia</taxon>
        <taxon>Gnathifera</taxon>
        <taxon>Rotifera</taxon>
        <taxon>Eurotatoria</taxon>
        <taxon>Monogononta</taxon>
        <taxon>Pseudotrocha</taxon>
        <taxon>Ploima</taxon>
        <taxon>Brachionidae</taxon>
        <taxon>Brachionus</taxon>
    </lineage>
</organism>
<proteinExistence type="predicted"/>
<accession>A0A813P3G1</accession>
<gene>
    <name evidence="1" type="ORF">OXX778_LOCUS3781</name>
</gene>
<keyword evidence="2" id="KW-1185">Reference proteome</keyword>
<sequence>MDETNDIILLSSSEDEFEKNINESCIKLNESNIDTYDDNSNSLPRHIDSKKLKPKRECVYEAVEWNPKLEKEIEKLKIIGDLTPKQIEYMVLRDVNYFIDIFSGNCDHSWRHEEYKKFSKKSGNLLYENSAMTSYTYDQYMSAVKALQSVFCKKNNKYDEYIVKVLLPEALIKICMRVYQCSKGSAEEFLQKNNIKKCFKEYPKGSVIFSSTK</sequence>
<evidence type="ECO:0000313" key="1">
    <source>
        <dbReference type="EMBL" id="CAF0748399.1"/>
    </source>
</evidence>
<dbReference type="OrthoDB" id="6382611at2759"/>
<reference evidence="1" key="1">
    <citation type="submission" date="2021-02" db="EMBL/GenBank/DDBJ databases">
        <authorList>
            <person name="Nowell W R."/>
        </authorList>
    </citation>
    <scope>NUCLEOTIDE SEQUENCE</scope>
    <source>
        <strain evidence="1">Ploen Becks lab</strain>
    </source>
</reference>